<protein>
    <submittedName>
        <fullName evidence="1">Uncharacterized protein</fullName>
    </submittedName>
</protein>
<name>A0A1S9PHL3_9SPHI</name>
<dbReference type="STRING" id="1792845.BC343_25690"/>
<proteinExistence type="predicted"/>
<keyword evidence="2" id="KW-1185">Reference proteome</keyword>
<comment type="caution">
    <text evidence="1">The sequence shown here is derived from an EMBL/GenBank/DDBJ whole genome shotgun (WGS) entry which is preliminary data.</text>
</comment>
<dbReference type="AlphaFoldDB" id="A0A1S9PHL3"/>
<accession>A0A1S9PHL3</accession>
<gene>
    <name evidence="1" type="ORF">BC343_25690</name>
</gene>
<dbReference type="EMBL" id="MBTF01000007">
    <property type="protein sequence ID" value="OOQ60409.1"/>
    <property type="molecule type" value="Genomic_DNA"/>
</dbReference>
<evidence type="ECO:0000313" key="2">
    <source>
        <dbReference type="Proteomes" id="UP000189739"/>
    </source>
</evidence>
<dbReference type="Proteomes" id="UP000189739">
    <property type="component" value="Unassembled WGS sequence"/>
</dbReference>
<sequence length="72" mass="8165">MPGETGLCYIISDNGCFKGYIARRKNGTYRHMGNGYYTDQALATIALHLTGNVRLQHTLTPFSYICFPFRTQ</sequence>
<organism evidence="1 2">
    <name type="scientific">Mucilaginibacter pedocola</name>
    <dbReference type="NCBI Taxonomy" id="1792845"/>
    <lineage>
        <taxon>Bacteria</taxon>
        <taxon>Pseudomonadati</taxon>
        <taxon>Bacteroidota</taxon>
        <taxon>Sphingobacteriia</taxon>
        <taxon>Sphingobacteriales</taxon>
        <taxon>Sphingobacteriaceae</taxon>
        <taxon>Mucilaginibacter</taxon>
    </lineage>
</organism>
<evidence type="ECO:0000313" key="1">
    <source>
        <dbReference type="EMBL" id="OOQ60409.1"/>
    </source>
</evidence>
<dbReference type="RefSeq" id="WP_078347695.1">
    <property type="nucleotide sequence ID" value="NZ_MBTF01000007.1"/>
</dbReference>
<reference evidence="1 2" key="1">
    <citation type="submission" date="2016-07" db="EMBL/GenBank/DDBJ databases">
        <title>Genomic analysis of zinc-resistant bacterium Mucilaginibacter pedocola TBZ30.</title>
        <authorList>
            <person name="Huang J."/>
            <person name="Tang J."/>
        </authorList>
    </citation>
    <scope>NUCLEOTIDE SEQUENCE [LARGE SCALE GENOMIC DNA]</scope>
    <source>
        <strain evidence="1 2">TBZ30</strain>
    </source>
</reference>